<dbReference type="Pfam" id="PF01554">
    <property type="entry name" value="MatE"/>
    <property type="match status" value="2"/>
</dbReference>
<evidence type="ECO:0000313" key="11">
    <source>
        <dbReference type="EMBL" id="AGT43093.1"/>
    </source>
</evidence>
<keyword evidence="2" id="KW-0813">Transport</keyword>
<proteinExistence type="predicted"/>
<keyword evidence="4" id="KW-1003">Cell membrane</keyword>
<evidence type="ECO:0000256" key="7">
    <source>
        <dbReference type="ARBA" id="ARBA00023065"/>
    </source>
</evidence>
<dbReference type="NCBIfam" id="TIGR00797">
    <property type="entry name" value="matE"/>
    <property type="match status" value="1"/>
</dbReference>
<dbReference type="PANTHER" id="PTHR43298:SF2">
    <property type="entry name" value="FMN_FAD EXPORTER YEEO-RELATED"/>
    <property type="match status" value="1"/>
</dbReference>
<dbReference type="HOGENOM" id="CLU_012893_5_3_12"/>
<gene>
    <name evidence="11" type="ORF">TPE_0597</name>
</gene>
<keyword evidence="8 10" id="KW-0472">Membrane</keyword>
<dbReference type="GO" id="GO:0015297">
    <property type="term" value="F:antiporter activity"/>
    <property type="evidence" value="ECO:0007669"/>
    <property type="project" value="UniProtKB-KW"/>
</dbReference>
<dbReference type="InterPro" id="IPR050222">
    <property type="entry name" value="MATE_MdtK"/>
</dbReference>
<reference evidence="11 12" key="1">
    <citation type="journal article" date="2013" name="PLoS ONE">
        <title>Genome-Wide Relatedness of Treponema pedis, from Gingiva and Necrotic Skin Lesions of Pigs, with the Human Oral Pathogen Treponema denticola.</title>
        <authorList>
            <person name="Svartstrom O."/>
            <person name="Mushtaq M."/>
            <person name="Pringle M."/>
            <person name="Segerman B."/>
        </authorList>
    </citation>
    <scope>NUCLEOTIDE SEQUENCE [LARGE SCALE GENOMIC DNA]</scope>
    <source>
        <strain evidence="11">T A4</strain>
    </source>
</reference>
<dbReference type="InterPro" id="IPR002528">
    <property type="entry name" value="MATE_fam"/>
</dbReference>
<evidence type="ECO:0000256" key="10">
    <source>
        <dbReference type="SAM" id="Phobius"/>
    </source>
</evidence>
<feature type="transmembrane region" description="Helical" evidence="10">
    <location>
        <begin position="309"/>
        <end position="330"/>
    </location>
</feature>
<keyword evidence="12" id="KW-1185">Reference proteome</keyword>
<sequence>MKKIGNKYIFLYGVCFMTNSIETETNLSGKTISSRLWKLAYPTMISVGLQSLYDIVDMAWVGQISKKALSGVAIFSSIYMLFTILNEIAGAGSVSMIAQNYGRGDIEKTRRIAEQTISFKVVLAIVSAFLLAVFLKPLLYFFLPDEEVIKNALDYGRLRIFFIPIMFSSYSVNTIFRCTGDAKTPMHIMLIAAVLNLILDPLFMFEIIPGTSIRGLGMGVFGAALATVIARTISFLYGFIILLTGKKHISIRFKGLFKLDKKIDKDLLSIGFPSGINLLVRTVAQVTIMKFVTVYGADAVALAGVGGKFAQFAFMPIFGFNIGGSTLIGHSLGRENIPQAKLIARLAVILTSAVIACFTLAVFIIPEFLLKFFFKDDTAMIAQGAVMIQFFYLSFLILAAALGFSSVFTGSGHTKPLLYSTITSRWLVQIPVLFLFVNILHLPLYTVWFSYIISEAAEFFVIFYHYKKGVWCCKRV</sequence>
<dbReference type="PATRIC" id="fig|1291379.3.peg.602"/>
<evidence type="ECO:0000256" key="4">
    <source>
        <dbReference type="ARBA" id="ARBA00022475"/>
    </source>
</evidence>
<feature type="transmembrane region" description="Helical" evidence="10">
    <location>
        <begin position="417"/>
        <end position="439"/>
    </location>
</feature>
<comment type="subcellular location">
    <subcellularLocation>
        <location evidence="1">Cell membrane</location>
        <topology evidence="1">Multi-pass membrane protein</topology>
    </subcellularLocation>
</comment>
<evidence type="ECO:0000256" key="3">
    <source>
        <dbReference type="ARBA" id="ARBA00022449"/>
    </source>
</evidence>
<feature type="transmembrane region" description="Helical" evidence="10">
    <location>
        <begin position="155"/>
        <end position="176"/>
    </location>
</feature>
<keyword evidence="7" id="KW-0406">Ion transport</keyword>
<keyword evidence="5 10" id="KW-0812">Transmembrane</keyword>
<dbReference type="STRING" id="1291379.TPE_0597"/>
<feature type="transmembrane region" description="Helical" evidence="10">
    <location>
        <begin position="445"/>
        <end position="466"/>
    </location>
</feature>
<protein>
    <recommendedName>
        <fullName evidence="9">Multidrug-efflux transporter</fullName>
    </recommendedName>
</protein>
<dbReference type="AlphaFoldDB" id="S5ZYH1"/>
<dbReference type="CDD" id="cd13137">
    <property type="entry name" value="MATE_NorM_like"/>
    <property type="match status" value="1"/>
</dbReference>
<evidence type="ECO:0000256" key="6">
    <source>
        <dbReference type="ARBA" id="ARBA00022989"/>
    </source>
</evidence>
<feature type="transmembrane region" description="Helical" evidence="10">
    <location>
        <begin position="342"/>
        <end position="365"/>
    </location>
</feature>
<evidence type="ECO:0000256" key="5">
    <source>
        <dbReference type="ARBA" id="ARBA00022692"/>
    </source>
</evidence>
<feature type="transmembrane region" description="Helical" evidence="10">
    <location>
        <begin position="188"/>
        <end position="208"/>
    </location>
</feature>
<dbReference type="PANTHER" id="PTHR43298">
    <property type="entry name" value="MULTIDRUG RESISTANCE PROTEIN NORM-RELATED"/>
    <property type="match status" value="1"/>
</dbReference>
<dbReference type="Proteomes" id="UP000015620">
    <property type="component" value="Chromosome"/>
</dbReference>
<dbReference type="EMBL" id="CP004120">
    <property type="protein sequence ID" value="AGT43093.1"/>
    <property type="molecule type" value="Genomic_DNA"/>
</dbReference>
<feature type="transmembrane region" description="Helical" evidence="10">
    <location>
        <begin position="220"/>
        <end position="245"/>
    </location>
</feature>
<dbReference type="GO" id="GO:0042910">
    <property type="term" value="F:xenobiotic transmembrane transporter activity"/>
    <property type="evidence" value="ECO:0007669"/>
    <property type="project" value="InterPro"/>
</dbReference>
<keyword evidence="6 10" id="KW-1133">Transmembrane helix</keyword>
<accession>S5ZYH1</accession>
<dbReference type="PIRSF" id="PIRSF006603">
    <property type="entry name" value="DinF"/>
    <property type="match status" value="1"/>
</dbReference>
<organism evidence="11 12">
    <name type="scientific">Treponema pedis str. T A4</name>
    <dbReference type="NCBI Taxonomy" id="1291379"/>
    <lineage>
        <taxon>Bacteria</taxon>
        <taxon>Pseudomonadati</taxon>
        <taxon>Spirochaetota</taxon>
        <taxon>Spirochaetia</taxon>
        <taxon>Spirochaetales</taxon>
        <taxon>Treponemataceae</taxon>
        <taxon>Treponema</taxon>
    </lineage>
</organism>
<feature type="transmembrane region" description="Helical" evidence="10">
    <location>
        <begin position="119"/>
        <end position="143"/>
    </location>
</feature>
<dbReference type="InterPro" id="IPR048279">
    <property type="entry name" value="MdtK-like"/>
</dbReference>
<dbReference type="GO" id="GO:0006811">
    <property type="term" value="P:monoatomic ion transport"/>
    <property type="evidence" value="ECO:0007669"/>
    <property type="project" value="UniProtKB-KW"/>
</dbReference>
<evidence type="ECO:0000256" key="8">
    <source>
        <dbReference type="ARBA" id="ARBA00023136"/>
    </source>
</evidence>
<feature type="transmembrane region" description="Helical" evidence="10">
    <location>
        <begin position="73"/>
        <end position="98"/>
    </location>
</feature>
<feature type="transmembrane region" description="Helical" evidence="10">
    <location>
        <begin position="266"/>
        <end position="289"/>
    </location>
</feature>
<feature type="transmembrane region" description="Helical" evidence="10">
    <location>
        <begin position="385"/>
        <end position="405"/>
    </location>
</feature>
<evidence type="ECO:0000313" key="12">
    <source>
        <dbReference type="Proteomes" id="UP000015620"/>
    </source>
</evidence>
<dbReference type="KEGG" id="tped:TPE_0597"/>
<evidence type="ECO:0000256" key="2">
    <source>
        <dbReference type="ARBA" id="ARBA00022448"/>
    </source>
</evidence>
<name>S5ZYH1_9SPIR</name>
<keyword evidence="3" id="KW-0050">Antiport</keyword>
<evidence type="ECO:0000256" key="9">
    <source>
        <dbReference type="ARBA" id="ARBA00031636"/>
    </source>
</evidence>
<feature type="transmembrane region" description="Helical" evidence="10">
    <location>
        <begin position="36"/>
        <end position="53"/>
    </location>
</feature>
<evidence type="ECO:0000256" key="1">
    <source>
        <dbReference type="ARBA" id="ARBA00004651"/>
    </source>
</evidence>
<dbReference type="GO" id="GO:0005886">
    <property type="term" value="C:plasma membrane"/>
    <property type="evidence" value="ECO:0007669"/>
    <property type="project" value="UniProtKB-SubCell"/>
</dbReference>